<dbReference type="HOGENOM" id="CLU_879341_0_0_6"/>
<protein>
    <submittedName>
        <fullName evidence="3">Predicted membrane protein</fullName>
    </submittedName>
</protein>
<feature type="transmembrane region" description="Helical" evidence="2">
    <location>
        <begin position="255"/>
        <end position="275"/>
    </location>
</feature>
<dbReference type="KEGG" id="ilo:IL2091"/>
<feature type="transmembrane region" description="Helical" evidence="2">
    <location>
        <begin position="281"/>
        <end position="300"/>
    </location>
</feature>
<feature type="coiled-coil region" evidence="1">
    <location>
        <begin position="24"/>
        <end position="74"/>
    </location>
</feature>
<dbReference type="DNASU" id="3172519"/>
<dbReference type="AlphaFoldDB" id="Q5R193"/>
<name>Q5R193_IDILO</name>
<dbReference type="EMBL" id="AE017340">
    <property type="protein sequence ID" value="AAV82923.1"/>
    <property type="molecule type" value="Genomic_DNA"/>
</dbReference>
<keyword evidence="4" id="KW-1185">Reference proteome</keyword>
<proteinExistence type="predicted"/>
<gene>
    <name evidence="3" type="ordered locus">IL2091</name>
</gene>
<keyword evidence="2" id="KW-1133">Transmembrane helix</keyword>
<sequence>MIFRTFIVVLCLIPCFSYGSEAYLNAAEKQFESLLELLPEDEKREWKHRDFEEVMDYSNKLDELKKTAEYIRNQSDSSDVDGILAFSFLADAIQYELDLKTSLVNDLGLHLYRSYEINNVNPVRKAIEAELVALQNASGALQLQSKLTKYFKLQREIAELSKNPPTKMTLEYRPQDNAWDSDPELVKKYVLFDWLSALSKLKEKLYELQKIKDSFASFNYLRLKDPIAFVSLGAQLAILLVAVAGYLISYTEKPSIKVVASLVAASMLLSVFLVFVSSSTIFNLIVQASIPSLFIAYWVYRNSHNKKVQPTADGRG</sequence>
<evidence type="ECO:0000256" key="1">
    <source>
        <dbReference type="SAM" id="Coils"/>
    </source>
</evidence>
<keyword evidence="1" id="KW-0175">Coiled coil</keyword>
<keyword evidence="2" id="KW-0812">Transmembrane</keyword>
<evidence type="ECO:0000256" key="2">
    <source>
        <dbReference type="SAM" id="Phobius"/>
    </source>
</evidence>
<organism evidence="3 4">
    <name type="scientific">Idiomarina loihiensis (strain ATCC BAA-735 / DSM 15497 / L2-TR)</name>
    <dbReference type="NCBI Taxonomy" id="283942"/>
    <lineage>
        <taxon>Bacteria</taxon>
        <taxon>Pseudomonadati</taxon>
        <taxon>Pseudomonadota</taxon>
        <taxon>Gammaproteobacteria</taxon>
        <taxon>Alteromonadales</taxon>
        <taxon>Idiomarinaceae</taxon>
        <taxon>Idiomarina</taxon>
    </lineage>
</organism>
<dbReference type="OrthoDB" id="1111399at2"/>
<evidence type="ECO:0000313" key="4">
    <source>
        <dbReference type="Proteomes" id="UP000001171"/>
    </source>
</evidence>
<keyword evidence="2" id="KW-0472">Membrane</keyword>
<feature type="transmembrane region" description="Helical" evidence="2">
    <location>
        <begin position="227"/>
        <end position="248"/>
    </location>
</feature>
<evidence type="ECO:0000313" key="3">
    <source>
        <dbReference type="EMBL" id="AAV82923.1"/>
    </source>
</evidence>
<reference evidence="3 4" key="1">
    <citation type="journal article" date="2004" name="Proc. Natl. Acad. Sci. U.S.A.">
        <title>Genome sequence of the deep-sea gamma-proteobacterium Idiomarina loihiensis reveals amino acid fermentation as a source of carbon and energy.</title>
        <authorList>
            <person name="Hou S."/>
            <person name="Saw J.H."/>
            <person name="Lee K.S."/>
            <person name="Freitas T.A."/>
            <person name="Belisle C."/>
            <person name="Kawarabayasi Y."/>
            <person name="Donachie S.P."/>
            <person name="Pikina A."/>
            <person name="Galperin M.Y."/>
            <person name="Koonin E.V."/>
            <person name="Makarova K.S."/>
            <person name="Omelchenko M.V."/>
            <person name="Sorokin A."/>
            <person name="Wolf Y.I."/>
            <person name="Li Q.X."/>
            <person name="Keum Y.S."/>
            <person name="Campbell S."/>
            <person name="Denery J."/>
            <person name="Aizawa S."/>
            <person name="Shibata S."/>
            <person name="Malahoff A."/>
            <person name="Alam M."/>
        </authorList>
    </citation>
    <scope>NUCLEOTIDE SEQUENCE [LARGE SCALE GENOMIC DNA]</scope>
    <source>
        <strain evidence="4">ATCC BAA-735 / DSM 15497 / L2-TR</strain>
    </source>
</reference>
<accession>Q5R193</accession>
<dbReference type="eggNOG" id="ENOG502ZKUI">
    <property type="taxonomic scope" value="Bacteria"/>
</dbReference>
<dbReference type="Proteomes" id="UP000001171">
    <property type="component" value="Chromosome"/>
</dbReference>